<dbReference type="Proteomes" id="UP000239187">
    <property type="component" value="Chromosome"/>
</dbReference>
<protein>
    <recommendedName>
        <fullName evidence="4">PE-PPE domain-containing protein</fullName>
    </recommendedName>
</protein>
<gene>
    <name evidence="2" type="ORF">CVO76_11720</name>
</gene>
<reference evidence="2 3" key="1">
    <citation type="submission" date="2017-11" db="EMBL/GenBank/DDBJ databases">
        <title>Draft genome of Arthrobacter agilis strain UMCV2, a plant growth-promoting rhizobacterium and biocontrol capacity of phytopathogenic fungi.</title>
        <authorList>
            <person name="Martinez-Camara R."/>
            <person name="Santoyo G."/>
            <person name="Moreno-Hagelsieb G."/>
            <person name="Valencia-Cantero E."/>
        </authorList>
    </citation>
    <scope>NUCLEOTIDE SEQUENCE [LARGE SCALE GENOMIC DNA]</scope>
    <source>
        <strain evidence="2 3">UMCV2</strain>
    </source>
</reference>
<dbReference type="EMBL" id="CP024915">
    <property type="protein sequence ID" value="AUZ88230.1"/>
    <property type="molecule type" value="Genomic_DNA"/>
</dbReference>
<proteinExistence type="predicted"/>
<dbReference type="RefSeq" id="WP_208739374.1">
    <property type="nucleotide sequence ID" value="NZ_CP024915.1"/>
</dbReference>
<dbReference type="InterPro" id="IPR029058">
    <property type="entry name" value="AB_hydrolase_fold"/>
</dbReference>
<organism evidence="2 3">
    <name type="scientific">Arthrobacter agilis</name>
    <dbReference type="NCBI Taxonomy" id="37921"/>
    <lineage>
        <taxon>Bacteria</taxon>
        <taxon>Bacillati</taxon>
        <taxon>Actinomycetota</taxon>
        <taxon>Actinomycetes</taxon>
        <taxon>Micrococcales</taxon>
        <taxon>Micrococcaceae</taxon>
        <taxon>Arthrobacter</taxon>
    </lineage>
</organism>
<sequence length="422" mass="43331">MTGALRPVEGNDGPLTVRGGVGGIRFQWEELEEAARILSLLATDAGDVAMALGYLRWDVSELPRSVLHLQPLGSLAGHHYGNALASLDAAWTAAMDNGRALASTEERLRASLTAYAVADRAAVAALEAVRVGSGAAARAAARSAIDADLLEVGPISLRAGAVGDTVPFDGTVEGIVDRMAAVEAEEPGTFEVLRAGTEDRPVYVVVLPGTQVGTAESAAGSNPFDEGGIAEALAEDSRFTEAAVLEALDRAGAASGDALIIAGYSQGGLHAVNLAGPGAVDRRYDVQLVLTAGSPTGWHASGDSEYLHLEHRADAVPELDMTANEEGRHRTTVTLGNPVPALTRRDDGSSEPWGLGLAHKLENYAAGARFVDSSDAPSLVPAAALLATAGAAGTAGRTSFTAVRRPGPAKPPRSRAGRGHPV</sequence>
<evidence type="ECO:0008006" key="4">
    <source>
        <dbReference type="Google" id="ProtNLM"/>
    </source>
</evidence>
<dbReference type="AlphaFoldDB" id="A0A2L0UG60"/>
<evidence type="ECO:0000313" key="2">
    <source>
        <dbReference type="EMBL" id="AUZ88230.1"/>
    </source>
</evidence>
<feature type="region of interest" description="Disordered" evidence="1">
    <location>
        <begin position="395"/>
        <end position="422"/>
    </location>
</feature>
<evidence type="ECO:0000256" key="1">
    <source>
        <dbReference type="SAM" id="MobiDB-lite"/>
    </source>
</evidence>
<evidence type="ECO:0000313" key="3">
    <source>
        <dbReference type="Proteomes" id="UP000239187"/>
    </source>
</evidence>
<dbReference type="SUPFAM" id="SSF53474">
    <property type="entry name" value="alpha/beta-Hydrolases"/>
    <property type="match status" value="1"/>
</dbReference>
<feature type="compositionally biased region" description="Basic residues" evidence="1">
    <location>
        <begin position="412"/>
        <end position="422"/>
    </location>
</feature>
<name>A0A2L0UG60_9MICC</name>
<accession>A0A2L0UG60</accession>